<feature type="transmembrane region" description="Helical" evidence="1">
    <location>
        <begin position="12"/>
        <end position="32"/>
    </location>
</feature>
<reference evidence="3" key="1">
    <citation type="submission" date="2017-09" db="EMBL/GenBank/DDBJ databases">
        <authorList>
            <person name="Varghese N."/>
            <person name="Submissions S."/>
        </authorList>
    </citation>
    <scope>NUCLEOTIDE SEQUENCE [LARGE SCALE GENOMIC DNA]</scope>
    <source>
        <strain evidence="3">DSM 44270</strain>
    </source>
</reference>
<proteinExistence type="predicted"/>
<dbReference type="OrthoDB" id="3633662at2"/>
<name>A0A286GQZ8_9ACTN</name>
<gene>
    <name evidence="2" type="ORF">SAMN06272739_1452</name>
</gene>
<keyword evidence="3" id="KW-1185">Reference proteome</keyword>
<organism evidence="2 3">
    <name type="scientific">Blastococcus haudaquaticus</name>
    <dbReference type="NCBI Taxonomy" id="1938745"/>
    <lineage>
        <taxon>Bacteria</taxon>
        <taxon>Bacillati</taxon>
        <taxon>Actinomycetota</taxon>
        <taxon>Actinomycetes</taxon>
        <taxon>Geodermatophilales</taxon>
        <taxon>Geodermatophilaceae</taxon>
        <taxon>Blastococcus</taxon>
    </lineage>
</organism>
<evidence type="ECO:0000313" key="2">
    <source>
        <dbReference type="EMBL" id="SOD97384.1"/>
    </source>
</evidence>
<keyword evidence="1" id="KW-0812">Transmembrane</keyword>
<protein>
    <submittedName>
        <fullName evidence="2">Uncharacterized protein</fullName>
    </submittedName>
</protein>
<dbReference type="AlphaFoldDB" id="A0A286GQZ8"/>
<dbReference type="RefSeq" id="WP_097183261.1">
    <property type="nucleotide sequence ID" value="NZ_OCNK01000002.1"/>
</dbReference>
<feature type="transmembrane region" description="Helical" evidence="1">
    <location>
        <begin position="44"/>
        <end position="66"/>
    </location>
</feature>
<dbReference type="EMBL" id="OCNK01000002">
    <property type="protein sequence ID" value="SOD97384.1"/>
    <property type="molecule type" value="Genomic_DNA"/>
</dbReference>
<evidence type="ECO:0000256" key="1">
    <source>
        <dbReference type="SAM" id="Phobius"/>
    </source>
</evidence>
<sequence length="86" mass="8936">MSNYRYRPSKPVAVLGAVIGAAILVFGLVRMLDGGAAQDGGGLAFLILWCVAGVAVVGSNLWAAFAKNGSLATFSRVPDDEDRPAR</sequence>
<keyword evidence="1" id="KW-0472">Membrane</keyword>
<evidence type="ECO:0000313" key="3">
    <source>
        <dbReference type="Proteomes" id="UP000219482"/>
    </source>
</evidence>
<keyword evidence="1" id="KW-1133">Transmembrane helix</keyword>
<accession>A0A286GQZ8</accession>
<dbReference type="Proteomes" id="UP000219482">
    <property type="component" value="Unassembled WGS sequence"/>
</dbReference>